<evidence type="ECO:0000313" key="2">
    <source>
        <dbReference type="Proteomes" id="UP000016620"/>
    </source>
</evidence>
<dbReference type="AlphaFoldDB" id="U2GWS6"/>
<gene>
    <name evidence="1" type="ORF">UNSWCS_662</name>
</gene>
<proteinExistence type="predicted"/>
<evidence type="ECO:0000313" key="1">
    <source>
        <dbReference type="EMBL" id="ERJ30453.1"/>
    </source>
</evidence>
<sequence>MLLWAKIVFVKRKLLFKFIVTASDRTNLLIKHKFTNLKRQNPKNKK</sequence>
<dbReference type="Proteomes" id="UP000016620">
    <property type="component" value="Unassembled WGS sequence"/>
</dbReference>
<dbReference type="EMBL" id="ANNG01000006">
    <property type="protein sequence ID" value="ERJ30453.1"/>
    <property type="molecule type" value="Genomic_DNA"/>
</dbReference>
<protein>
    <submittedName>
        <fullName evidence="1">Uncharacterized protein</fullName>
    </submittedName>
</protein>
<reference evidence="1 2" key="1">
    <citation type="journal article" date="2013" name="BMC Genomics">
        <title>Comparative genomics of Campylobacter concisus isolates reveals genetic diversity and provides insights into disease association.</title>
        <authorList>
            <person name="Deshpande N.P."/>
            <person name="Kaakoush N.O."/>
            <person name="Wilkins M.R."/>
            <person name="Mitchell H.M."/>
        </authorList>
    </citation>
    <scope>NUCLEOTIDE SEQUENCE [LARGE SCALE GENOMIC DNA]</scope>
    <source>
        <strain evidence="1 2">UNSWCS</strain>
    </source>
</reference>
<comment type="caution">
    <text evidence="1">The sequence shown here is derived from an EMBL/GenBank/DDBJ whole genome shotgun (WGS) entry which is preliminary data.</text>
</comment>
<dbReference type="PATRIC" id="fig|1242968.3.peg.290"/>
<name>U2GWS6_9BACT</name>
<organism evidence="1 2">
    <name type="scientific">Campylobacter concisus UNSWCS</name>
    <dbReference type="NCBI Taxonomy" id="1242968"/>
    <lineage>
        <taxon>Bacteria</taxon>
        <taxon>Pseudomonadati</taxon>
        <taxon>Campylobacterota</taxon>
        <taxon>Epsilonproteobacteria</taxon>
        <taxon>Campylobacterales</taxon>
        <taxon>Campylobacteraceae</taxon>
        <taxon>Campylobacter</taxon>
    </lineage>
</organism>
<accession>U2GWS6</accession>